<sequence length="119" mass="12636">MTVNEETLLGQPRRRPHKVAASSTVKPLASGDGSPLMIEIALIDEDPAQPRSKNNPGLRPESIAELAASYGAKGPKTPLSLRVNADVPGRYIINHGHRRYRAGKLNGLSVLPALIAGLA</sequence>
<evidence type="ECO:0000313" key="4">
    <source>
        <dbReference type="EMBL" id="MCS0631259.1"/>
    </source>
</evidence>
<gene>
    <name evidence="4" type="ORF">NX786_18155</name>
</gene>
<dbReference type="InterPro" id="IPR003115">
    <property type="entry name" value="ParB_N"/>
</dbReference>
<feature type="domain" description="ParB-like N-terminal" evidence="3">
    <location>
        <begin position="36"/>
        <end position="119"/>
    </location>
</feature>
<dbReference type="NCBIfam" id="TIGR00180">
    <property type="entry name" value="parB_part"/>
    <property type="match status" value="1"/>
</dbReference>
<protein>
    <submittedName>
        <fullName evidence="4">ParB/RepB/Spo0J family partition protein</fullName>
    </submittedName>
</protein>
<evidence type="ECO:0000256" key="1">
    <source>
        <dbReference type="ARBA" id="ARBA00006295"/>
    </source>
</evidence>
<dbReference type="Pfam" id="PF02195">
    <property type="entry name" value="ParB_N"/>
    <property type="match status" value="1"/>
</dbReference>
<proteinExistence type="inferred from homology"/>
<dbReference type="InterPro" id="IPR004437">
    <property type="entry name" value="ParB/RepB/Spo0J"/>
</dbReference>
<comment type="similarity">
    <text evidence="1">Belongs to the ParB family.</text>
</comment>
<dbReference type="SUPFAM" id="SSF110849">
    <property type="entry name" value="ParB/Sulfiredoxin"/>
    <property type="match status" value="1"/>
</dbReference>
<dbReference type="Proteomes" id="UP001165263">
    <property type="component" value="Unassembled WGS sequence"/>
</dbReference>
<evidence type="ECO:0000259" key="3">
    <source>
        <dbReference type="SMART" id="SM00470"/>
    </source>
</evidence>
<dbReference type="EMBL" id="JANUHC010000006">
    <property type="protein sequence ID" value="MCS0631259.1"/>
    <property type="molecule type" value="Genomic_DNA"/>
</dbReference>
<evidence type="ECO:0000256" key="2">
    <source>
        <dbReference type="SAM" id="MobiDB-lite"/>
    </source>
</evidence>
<keyword evidence="5" id="KW-1185">Reference proteome</keyword>
<feature type="region of interest" description="Disordered" evidence="2">
    <location>
        <begin position="1"/>
        <end position="32"/>
    </location>
</feature>
<dbReference type="Gene3D" id="3.90.1530.30">
    <property type="match status" value="1"/>
</dbReference>
<comment type="caution">
    <text evidence="4">The sequence shown here is derived from an EMBL/GenBank/DDBJ whole genome shotgun (WGS) entry which is preliminary data.</text>
</comment>
<name>A0ABT2C1L2_9BURK</name>
<reference evidence="4" key="1">
    <citation type="submission" date="2022-08" db="EMBL/GenBank/DDBJ databases">
        <title>Reclassification of Massilia species as members of the genera Telluria, Duganella, Pseudoduganella, Mokoshia gen. nov. and Zemynaea gen. nov. using orthogonal and non-orthogonal genome-based approaches.</title>
        <authorList>
            <person name="Bowman J.P."/>
        </authorList>
    </citation>
    <scope>NUCLEOTIDE SEQUENCE</scope>
    <source>
        <strain evidence="4">LMG 11547</strain>
    </source>
</reference>
<organism evidence="4 5">
    <name type="scientific">Telluria mixta</name>
    <dbReference type="NCBI Taxonomy" id="34071"/>
    <lineage>
        <taxon>Bacteria</taxon>
        <taxon>Pseudomonadati</taxon>
        <taxon>Pseudomonadota</taxon>
        <taxon>Betaproteobacteria</taxon>
        <taxon>Burkholderiales</taxon>
        <taxon>Oxalobacteraceae</taxon>
        <taxon>Telluria group</taxon>
        <taxon>Telluria</taxon>
    </lineage>
</organism>
<accession>A0ABT2C1L2</accession>
<evidence type="ECO:0000313" key="5">
    <source>
        <dbReference type="Proteomes" id="UP001165263"/>
    </source>
</evidence>
<dbReference type="SMART" id="SM00470">
    <property type="entry name" value="ParB"/>
    <property type="match status" value="1"/>
</dbReference>
<dbReference type="RefSeq" id="WP_259450339.1">
    <property type="nucleotide sequence ID" value="NZ_CP119520.1"/>
</dbReference>
<dbReference type="InterPro" id="IPR036086">
    <property type="entry name" value="ParB/Sulfiredoxin_sf"/>
</dbReference>